<dbReference type="Proteomes" id="UP000321926">
    <property type="component" value="Unassembled WGS sequence"/>
</dbReference>
<keyword evidence="1" id="KW-0472">Membrane</keyword>
<dbReference type="EMBL" id="VRTY01000074">
    <property type="protein sequence ID" value="TXK36667.1"/>
    <property type="molecule type" value="Genomic_DNA"/>
</dbReference>
<keyword evidence="1" id="KW-1133">Transmembrane helix</keyword>
<name>A0A5C8JJA8_9BACT</name>
<feature type="transmembrane region" description="Helical" evidence="1">
    <location>
        <begin position="47"/>
        <end position="67"/>
    </location>
</feature>
<keyword evidence="1" id="KW-0812">Transmembrane</keyword>
<protein>
    <recommendedName>
        <fullName evidence="4">DUF1049 domain-containing protein</fullName>
    </recommendedName>
</protein>
<evidence type="ECO:0000313" key="2">
    <source>
        <dbReference type="EMBL" id="TXK36667.1"/>
    </source>
</evidence>
<reference evidence="2 3" key="1">
    <citation type="submission" date="2019-08" db="EMBL/GenBank/DDBJ databases">
        <authorList>
            <person name="Shi S."/>
        </authorList>
    </citation>
    <scope>NUCLEOTIDE SEQUENCE [LARGE SCALE GENOMIC DNA]</scope>
    <source>
        <strain evidence="2 3">GY10130</strain>
    </source>
</reference>
<sequence>MKALKIILDLVVIAYVIVIFLLLTTLLDAAIFFNLSTGAQLQSLYKILLSAGAALLLARLWLGWLIVADKQHHLHKAQLKINELKAELYERRQAYRNKNHQPLEMETWHSAQK</sequence>
<organism evidence="2 3">
    <name type="scientific">Pontibacter qinzhouensis</name>
    <dbReference type="NCBI Taxonomy" id="2603253"/>
    <lineage>
        <taxon>Bacteria</taxon>
        <taxon>Pseudomonadati</taxon>
        <taxon>Bacteroidota</taxon>
        <taxon>Cytophagia</taxon>
        <taxon>Cytophagales</taxon>
        <taxon>Hymenobacteraceae</taxon>
        <taxon>Pontibacter</taxon>
    </lineage>
</organism>
<evidence type="ECO:0008006" key="4">
    <source>
        <dbReference type="Google" id="ProtNLM"/>
    </source>
</evidence>
<gene>
    <name evidence="2" type="ORF">FVR03_17180</name>
</gene>
<dbReference type="OrthoDB" id="852861at2"/>
<keyword evidence="3" id="KW-1185">Reference proteome</keyword>
<feature type="transmembrane region" description="Helical" evidence="1">
    <location>
        <begin position="12"/>
        <end position="35"/>
    </location>
</feature>
<comment type="caution">
    <text evidence="2">The sequence shown here is derived from an EMBL/GenBank/DDBJ whole genome shotgun (WGS) entry which is preliminary data.</text>
</comment>
<proteinExistence type="predicted"/>
<dbReference type="AlphaFoldDB" id="A0A5C8JJA8"/>
<evidence type="ECO:0000256" key="1">
    <source>
        <dbReference type="SAM" id="Phobius"/>
    </source>
</evidence>
<accession>A0A5C8JJA8</accession>
<dbReference type="RefSeq" id="WP_147922998.1">
    <property type="nucleotide sequence ID" value="NZ_VRTY01000074.1"/>
</dbReference>
<evidence type="ECO:0000313" key="3">
    <source>
        <dbReference type="Proteomes" id="UP000321926"/>
    </source>
</evidence>